<comment type="similarity">
    <text evidence="1">Belongs to the AHA1 family.</text>
</comment>
<dbReference type="EMBL" id="CAFBLO010000085">
    <property type="protein sequence ID" value="CAB4872721.1"/>
    <property type="molecule type" value="Genomic_DNA"/>
</dbReference>
<evidence type="ECO:0000259" key="2">
    <source>
        <dbReference type="Pfam" id="PF08327"/>
    </source>
</evidence>
<dbReference type="EMBL" id="CAEZVJ010000145">
    <property type="protein sequence ID" value="CAB4635806.1"/>
    <property type="molecule type" value="Genomic_DNA"/>
</dbReference>
<dbReference type="Pfam" id="PF08327">
    <property type="entry name" value="AHSA1"/>
    <property type="match status" value="1"/>
</dbReference>
<evidence type="ECO:0000313" key="4">
    <source>
        <dbReference type="EMBL" id="CAB4872721.1"/>
    </source>
</evidence>
<name>A0A6J6JG88_9ZZZZ</name>
<reference evidence="3" key="1">
    <citation type="submission" date="2020-05" db="EMBL/GenBank/DDBJ databases">
        <authorList>
            <person name="Chiriac C."/>
            <person name="Salcher M."/>
            <person name="Ghai R."/>
            <person name="Kavagutti S V."/>
        </authorList>
    </citation>
    <scope>NUCLEOTIDE SEQUENCE</scope>
</reference>
<gene>
    <name evidence="3" type="ORF">UFOPK1961_01057</name>
    <name evidence="4" type="ORF">UFOPK3364_00837</name>
</gene>
<evidence type="ECO:0000256" key="1">
    <source>
        <dbReference type="ARBA" id="ARBA00006817"/>
    </source>
</evidence>
<proteinExistence type="inferred from homology"/>
<dbReference type="SUPFAM" id="SSF55961">
    <property type="entry name" value="Bet v1-like"/>
    <property type="match status" value="1"/>
</dbReference>
<dbReference type="AlphaFoldDB" id="A0A6J6JG88"/>
<protein>
    <submittedName>
        <fullName evidence="3">Unannotated protein</fullName>
    </submittedName>
</protein>
<feature type="domain" description="Activator of Hsp90 ATPase homologue 1/2-like C-terminal" evidence="2">
    <location>
        <begin position="15"/>
        <end position="153"/>
    </location>
</feature>
<evidence type="ECO:0000313" key="3">
    <source>
        <dbReference type="EMBL" id="CAB4635806.1"/>
    </source>
</evidence>
<dbReference type="Gene3D" id="3.30.530.20">
    <property type="match status" value="1"/>
</dbReference>
<organism evidence="3">
    <name type="scientific">freshwater metagenome</name>
    <dbReference type="NCBI Taxonomy" id="449393"/>
    <lineage>
        <taxon>unclassified sequences</taxon>
        <taxon>metagenomes</taxon>
        <taxon>ecological metagenomes</taxon>
    </lineage>
</organism>
<accession>A0A6J6JG88</accession>
<dbReference type="InterPro" id="IPR013538">
    <property type="entry name" value="ASHA1/2-like_C"/>
</dbReference>
<dbReference type="CDD" id="cd07814">
    <property type="entry name" value="SRPBCC_CalC_Aha1-like"/>
    <property type="match status" value="1"/>
</dbReference>
<sequence length="175" mass="19712">MSEFLYSVEREFAVTTQQMWRAWTDTAALERWYSPTALTVLPGSVVSEPHIGGWWTVGVDVPDNGFVAYFYGKYTEVAEHTRLVHTMYYTQDAAVFAARDLSGVHHRIEIDIEFRGDVTWVKFSQFGELPEGQAEMAQAGMESYFDNLEGFLEKSSPETLGESIASANSFHSDSS</sequence>
<dbReference type="InterPro" id="IPR023393">
    <property type="entry name" value="START-like_dom_sf"/>
</dbReference>